<accession>A0A8X6VV77</accession>
<organism evidence="1 2">
    <name type="scientific">Trichonephila clavipes</name>
    <name type="common">Golden silk orbweaver</name>
    <name type="synonym">Nephila clavipes</name>
    <dbReference type="NCBI Taxonomy" id="2585209"/>
    <lineage>
        <taxon>Eukaryota</taxon>
        <taxon>Metazoa</taxon>
        <taxon>Ecdysozoa</taxon>
        <taxon>Arthropoda</taxon>
        <taxon>Chelicerata</taxon>
        <taxon>Arachnida</taxon>
        <taxon>Araneae</taxon>
        <taxon>Araneomorphae</taxon>
        <taxon>Entelegynae</taxon>
        <taxon>Araneoidea</taxon>
        <taxon>Nephilidae</taxon>
        <taxon>Trichonephila</taxon>
    </lineage>
</organism>
<evidence type="ECO:0000313" key="1">
    <source>
        <dbReference type="EMBL" id="GFY23138.1"/>
    </source>
</evidence>
<proteinExistence type="predicted"/>
<name>A0A8X6VV77_TRICX</name>
<dbReference type="Proteomes" id="UP000887159">
    <property type="component" value="Unassembled WGS sequence"/>
</dbReference>
<dbReference type="PANTHER" id="PTHR47326">
    <property type="entry name" value="TRANSPOSABLE ELEMENT TC3 TRANSPOSASE-LIKE PROTEIN"/>
    <property type="match status" value="1"/>
</dbReference>
<reference evidence="1" key="1">
    <citation type="submission" date="2020-08" db="EMBL/GenBank/DDBJ databases">
        <title>Multicomponent nature underlies the extraordinary mechanical properties of spider dragline silk.</title>
        <authorList>
            <person name="Kono N."/>
            <person name="Nakamura H."/>
            <person name="Mori M."/>
            <person name="Yoshida Y."/>
            <person name="Ohtoshi R."/>
            <person name="Malay A.D."/>
            <person name="Moran D.A.P."/>
            <person name="Tomita M."/>
            <person name="Numata K."/>
            <person name="Arakawa K."/>
        </authorList>
    </citation>
    <scope>NUCLEOTIDE SEQUENCE</scope>
</reference>
<gene>
    <name evidence="1" type="primary">AVEN_52777_1</name>
    <name evidence="1" type="ORF">TNCV_3763781</name>
</gene>
<dbReference type="PANTHER" id="PTHR47326:SF1">
    <property type="entry name" value="HTH PSQ-TYPE DOMAIN-CONTAINING PROTEIN"/>
    <property type="match status" value="1"/>
</dbReference>
<protein>
    <submittedName>
        <fullName evidence="1">DUF4817 domain-containing protein</fullName>
    </submittedName>
</protein>
<keyword evidence="2" id="KW-1185">Reference proteome</keyword>
<dbReference type="EMBL" id="BMAU01021362">
    <property type="protein sequence ID" value="GFY23138.1"/>
    <property type="molecule type" value="Genomic_DNA"/>
</dbReference>
<evidence type="ECO:0000313" key="2">
    <source>
        <dbReference type="Proteomes" id="UP000887159"/>
    </source>
</evidence>
<comment type="caution">
    <text evidence="1">The sequence shown here is derived from an EMBL/GenBank/DDBJ whole genome shotgun (WGS) entry which is preliminary data.</text>
</comment>
<dbReference type="AlphaFoldDB" id="A0A8X6VV77"/>
<sequence length="189" mass="21716">MPTKGIRAMIKGFVEMGKLGAQPGRSCICVTPVIVDALKSAVNAQSQTSEFARIKFLYRQAILTALSKKYSIMHYFPYKIRLTQELLDRDKPQCLLFTVNFRNRMSVYLLWTWNILRSDEAHFYHNGTVNTHNCHIWAKENTRILTEDPLQSPKVTIRWGFMATTVLGPFVFEEISELGPVTCFVTGHR</sequence>